<accession>A0A0D7B2C7</accession>
<dbReference type="InterPro" id="IPR051735">
    <property type="entry name" value="CFEM_domain"/>
</dbReference>
<evidence type="ECO:0000256" key="2">
    <source>
        <dbReference type="ARBA" id="ARBA00004613"/>
    </source>
</evidence>
<evidence type="ECO:0000313" key="17">
    <source>
        <dbReference type="EMBL" id="KIY64657.1"/>
    </source>
</evidence>
<evidence type="ECO:0000256" key="4">
    <source>
        <dbReference type="ARBA" id="ARBA00022475"/>
    </source>
</evidence>
<feature type="signal peptide" evidence="15">
    <location>
        <begin position="1"/>
        <end position="20"/>
    </location>
</feature>
<feature type="chain" id="PRO_5002316987" description="CFEM domain-containing protein" evidence="15">
    <location>
        <begin position="21"/>
        <end position="171"/>
    </location>
</feature>
<dbReference type="PROSITE" id="PS52012">
    <property type="entry name" value="CFEM"/>
    <property type="match status" value="1"/>
</dbReference>
<reference evidence="17 18" key="1">
    <citation type="journal article" date="2015" name="Fungal Genet. Biol.">
        <title>Evolution of novel wood decay mechanisms in Agaricales revealed by the genome sequences of Fistulina hepatica and Cylindrobasidium torrendii.</title>
        <authorList>
            <person name="Floudas D."/>
            <person name="Held B.W."/>
            <person name="Riley R."/>
            <person name="Nagy L.G."/>
            <person name="Koehler G."/>
            <person name="Ransdell A.S."/>
            <person name="Younus H."/>
            <person name="Chow J."/>
            <person name="Chiniquy J."/>
            <person name="Lipzen A."/>
            <person name="Tritt A."/>
            <person name="Sun H."/>
            <person name="Haridas S."/>
            <person name="LaButti K."/>
            <person name="Ohm R.A."/>
            <person name="Kues U."/>
            <person name="Blanchette R.A."/>
            <person name="Grigoriev I.V."/>
            <person name="Minto R.E."/>
            <person name="Hibbett D.S."/>
        </authorList>
    </citation>
    <scope>NUCLEOTIDE SEQUENCE [LARGE SCALE GENOMIC DNA]</scope>
    <source>
        <strain evidence="17 18">FP15055 ss-10</strain>
    </source>
</reference>
<comment type="subcellular location">
    <subcellularLocation>
        <location evidence="1">Cell membrane</location>
        <topology evidence="1">Lipid-anchor</topology>
        <topology evidence="1">GPI-anchor</topology>
    </subcellularLocation>
    <subcellularLocation>
        <location evidence="2">Secreted</location>
    </subcellularLocation>
</comment>
<keyword evidence="11" id="KW-1015">Disulfide bond</keyword>
<sequence length="171" mass="15959">MFSSVKLASAALLAALLVGAQDVPSCVLTCSTQSLSSGSCTSVTDIACICSDQAFQAAALSCLQSTCSESELQAALSLQQSQCGSTSASGSSAASASTSASGSSSASASGSASTTSASSASGSVSRSATGSGASSSSSSTPDGALPASMGASIQIMAAVVLGVVGAGMLVV</sequence>
<evidence type="ECO:0000313" key="18">
    <source>
        <dbReference type="Proteomes" id="UP000054007"/>
    </source>
</evidence>
<organism evidence="17 18">
    <name type="scientific">Cylindrobasidium torrendii FP15055 ss-10</name>
    <dbReference type="NCBI Taxonomy" id="1314674"/>
    <lineage>
        <taxon>Eukaryota</taxon>
        <taxon>Fungi</taxon>
        <taxon>Dikarya</taxon>
        <taxon>Basidiomycota</taxon>
        <taxon>Agaricomycotina</taxon>
        <taxon>Agaricomycetes</taxon>
        <taxon>Agaricomycetidae</taxon>
        <taxon>Agaricales</taxon>
        <taxon>Marasmiineae</taxon>
        <taxon>Physalacriaceae</taxon>
        <taxon>Cylindrobasidium</taxon>
    </lineage>
</organism>
<gene>
    <name evidence="17" type="ORF">CYLTODRAFT_425021</name>
</gene>
<evidence type="ECO:0000259" key="16">
    <source>
        <dbReference type="PROSITE" id="PS52012"/>
    </source>
</evidence>
<keyword evidence="13" id="KW-0449">Lipoprotein</keyword>
<keyword evidence="6" id="KW-0349">Heme</keyword>
<dbReference type="InterPro" id="IPR008427">
    <property type="entry name" value="Extracellular_membr_CFEM_dom"/>
</dbReference>
<keyword evidence="9" id="KW-0408">Iron</keyword>
<protein>
    <recommendedName>
        <fullName evidence="16">CFEM domain-containing protein</fullName>
    </recommendedName>
</protein>
<dbReference type="GO" id="GO:0005576">
    <property type="term" value="C:extracellular region"/>
    <property type="evidence" value="ECO:0007669"/>
    <property type="project" value="UniProtKB-SubCell"/>
</dbReference>
<evidence type="ECO:0000256" key="14">
    <source>
        <dbReference type="SAM" id="MobiDB-lite"/>
    </source>
</evidence>
<evidence type="ECO:0000256" key="5">
    <source>
        <dbReference type="ARBA" id="ARBA00022525"/>
    </source>
</evidence>
<comment type="similarity">
    <text evidence="3">Belongs to the RBT5 family.</text>
</comment>
<keyword evidence="12" id="KW-0325">Glycoprotein</keyword>
<keyword evidence="18" id="KW-1185">Reference proteome</keyword>
<dbReference type="PANTHER" id="PTHR37928">
    <property type="entry name" value="CFEM DOMAIN PROTEIN (AFU_ORTHOLOGUE AFUA_6G14090)"/>
    <property type="match status" value="1"/>
</dbReference>
<dbReference type="Pfam" id="PF05730">
    <property type="entry name" value="CFEM"/>
    <property type="match status" value="1"/>
</dbReference>
<keyword evidence="7" id="KW-0479">Metal-binding</keyword>
<keyword evidence="5" id="KW-0964">Secreted</keyword>
<dbReference type="EMBL" id="KN880625">
    <property type="protein sequence ID" value="KIY64657.1"/>
    <property type="molecule type" value="Genomic_DNA"/>
</dbReference>
<evidence type="ECO:0000256" key="3">
    <source>
        <dbReference type="ARBA" id="ARBA00010031"/>
    </source>
</evidence>
<dbReference type="GO" id="GO:0046872">
    <property type="term" value="F:metal ion binding"/>
    <property type="evidence" value="ECO:0007669"/>
    <property type="project" value="UniProtKB-KW"/>
</dbReference>
<evidence type="ECO:0000256" key="6">
    <source>
        <dbReference type="ARBA" id="ARBA00022617"/>
    </source>
</evidence>
<keyword evidence="8 15" id="KW-0732">Signal</keyword>
<evidence type="ECO:0000256" key="10">
    <source>
        <dbReference type="ARBA" id="ARBA00023136"/>
    </source>
</evidence>
<dbReference type="PANTHER" id="PTHR37928:SF2">
    <property type="entry name" value="GPI ANCHORED CFEM DOMAIN PROTEIN (AFU_ORTHOLOGUE AFUA_6G10580)"/>
    <property type="match status" value="1"/>
</dbReference>
<keyword evidence="4" id="KW-1003">Cell membrane</keyword>
<evidence type="ECO:0000256" key="8">
    <source>
        <dbReference type="ARBA" id="ARBA00022729"/>
    </source>
</evidence>
<dbReference type="AlphaFoldDB" id="A0A0D7B2C7"/>
<evidence type="ECO:0000256" key="13">
    <source>
        <dbReference type="ARBA" id="ARBA00023288"/>
    </source>
</evidence>
<feature type="compositionally biased region" description="Low complexity" evidence="14">
    <location>
        <begin position="83"/>
        <end position="140"/>
    </location>
</feature>
<evidence type="ECO:0000256" key="15">
    <source>
        <dbReference type="SAM" id="SignalP"/>
    </source>
</evidence>
<proteinExistence type="inferred from homology"/>
<feature type="region of interest" description="Disordered" evidence="14">
    <location>
        <begin position="83"/>
        <end position="143"/>
    </location>
</feature>
<evidence type="ECO:0000256" key="7">
    <source>
        <dbReference type="ARBA" id="ARBA00022723"/>
    </source>
</evidence>
<dbReference type="GO" id="GO:0005886">
    <property type="term" value="C:plasma membrane"/>
    <property type="evidence" value="ECO:0007669"/>
    <property type="project" value="UniProtKB-SubCell"/>
</dbReference>
<evidence type="ECO:0000256" key="1">
    <source>
        <dbReference type="ARBA" id="ARBA00004609"/>
    </source>
</evidence>
<keyword evidence="10" id="KW-0472">Membrane</keyword>
<name>A0A0D7B2C7_9AGAR</name>
<evidence type="ECO:0000256" key="12">
    <source>
        <dbReference type="ARBA" id="ARBA00023180"/>
    </source>
</evidence>
<feature type="domain" description="CFEM" evidence="16">
    <location>
        <begin position="1"/>
        <end position="109"/>
    </location>
</feature>
<dbReference type="SMART" id="SM00747">
    <property type="entry name" value="CFEM"/>
    <property type="match status" value="1"/>
</dbReference>
<evidence type="ECO:0000256" key="11">
    <source>
        <dbReference type="ARBA" id="ARBA00023157"/>
    </source>
</evidence>
<evidence type="ECO:0000256" key="9">
    <source>
        <dbReference type="ARBA" id="ARBA00023004"/>
    </source>
</evidence>
<dbReference type="Proteomes" id="UP000054007">
    <property type="component" value="Unassembled WGS sequence"/>
</dbReference>